<feature type="transmembrane region" description="Helical" evidence="1">
    <location>
        <begin position="78"/>
        <end position="98"/>
    </location>
</feature>
<gene>
    <name evidence="2" type="ORF">F3N42_00230</name>
</gene>
<evidence type="ECO:0000256" key="1">
    <source>
        <dbReference type="SAM" id="Phobius"/>
    </source>
</evidence>
<evidence type="ECO:0008006" key="4">
    <source>
        <dbReference type="Google" id="ProtNLM"/>
    </source>
</evidence>
<accession>A0A5N0TG12</accession>
<keyword evidence="3" id="KW-1185">Reference proteome</keyword>
<protein>
    <recommendedName>
        <fullName evidence="4">HdeD family acid-resistance protein</fullName>
    </recommendedName>
</protein>
<feature type="transmembrane region" description="Helical" evidence="1">
    <location>
        <begin position="48"/>
        <end position="71"/>
    </location>
</feature>
<dbReference type="Proteomes" id="UP000325372">
    <property type="component" value="Unassembled WGS sequence"/>
</dbReference>
<keyword evidence="1" id="KW-1133">Transmembrane helix</keyword>
<dbReference type="InterPro" id="IPR005325">
    <property type="entry name" value="DUF308_memb"/>
</dbReference>
<sequence length="199" mass="21841">MQDEMTPNAPTLGDVRQFCKRTWWMFLISGIAALVFGILAFAKPGVAFLVLSIWFAIFLLVDGVSNLAGALSHRDKDGWVLAAVMGVLGILIGGYLLLVPPVSMVAFVYTVAFFAMVVGITLVSLGWKIRKETTREWVLYLNGILSIIFSLLLFFRVEIGGLTLVYIIAFWAVVIGLLRIVFALKARSLVRDVKDAVGG</sequence>
<dbReference type="InterPro" id="IPR052712">
    <property type="entry name" value="Acid_resist_chaperone_HdeD"/>
</dbReference>
<feature type="transmembrane region" description="Helical" evidence="1">
    <location>
        <begin position="163"/>
        <end position="184"/>
    </location>
</feature>
<evidence type="ECO:0000313" key="3">
    <source>
        <dbReference type="Proteomes" id="UP000325372"/>
    </source>
</evidence>
<name>A0A5N0TG12_9GAMM</name>
<feature type="transmembrane region" description="Helical" evidence="1">
    <location>
        <begin position="137"/>
        <end position="157"/>
    </location>
</feature>
<feature type="transmembrane region" description="Helical" evidence="1">
    <location>
        <begin position="23"/>
        <end position="42"/>
    </location>
</feature>
<organism evidence="2 3">
    <name type="scientific">Marinihelvus fidelis</name>
    <dbReference type="NCBI Taxonomy" id="2613842"/>
    <lineage>
        <taxon>Bacteria</taxon>
        <taxon>Pseudomonadati</taxon>
        <taxon>Pseudomonadota</taxon>
        <taxon>Gammaproteobacteria</taxon>
        <taxon>Chromatiales</taxon>
        <taxon>Wenzhouxiangellaceae</taxon>
        <taxon>Marinihelvus</taxon>
    </lineage>
</organism>
<dbReference type="AlphaFoldDB" id="A0A5N0TG12"/>
<dbReference type="RefSeq" id="WP_150862366.1">
    <property type="nucleotide sequence ID" value="NZ_VYXP01000001.1"/>
</dbReference>
<evidence type="ECO:0000313" key="2">
    <source>
        <dbReference type="EMBL" id="KAA9134015.1"/>
    </source>
</evidence>
<dbReference type="PANTHER" id="PTHR34989">
    <property type="entry name" value="PROTEIN HDED"/>
    <property type="match status" value="1"/>
</dbReference>
<dbReference type="Pfam" id="PF03729">
    <property type="entry name" value="DUF308"/>
    <property type="match status" value="2"/>
</dbReference>
<dbReference type="PANTHER" id="PTHR34989:SF1">
    <property type="entry name" value="PROTEIN HDED"/>
    <property type="match status" value="1"/>
</dbReference>
<dbReference type="EMBL" id="VYXP01000001">
    <property type="protein sequence ID" value="KAA9134015.1"/>
    <property type="molecule type" value="Genomic_DNA"/>
</dbReference>
<reference evidence="2 3" key="1">
    <citation type="submission" date="2019-09" db="EMBL/GenBank/DDBJ databases">
        <title>Wenzhouxiangella sp. Genome sequencing and assembly.</title>
        <authorList>
            <person name="Zhang R."/>
        </authorList>
    </citation>
    <scope>NUCLEOTIDE SEQUENCE [LARGE SCALE GENOMIC DNA]</scope>
    <source>
        <strain evidence="2 3">W260</strain>
    </source>
</reference>
<proteinExistence type="predicted"/>
<comment type="caution">
    <text evidence="2">The sequence shown here is derived from an EMBL/GenBank/DDBJ whole genome shotgun (WGS) entry which is preliminary data.</text>
</comment>
<keyword evidence="1" id="KW-0472">Membrane</keyword>
<keyword evidence="1" id="KW-0812">Transmembrane</keyword>
<feature type="transmembrane region" description="Helical" evidence="1">
    <location>
        <begin position="104"/>
        <end position="125"/>
    </location>
</feature>
<dbReference type="GO" id="GO:0005886">
    <property type="term" value="C:plasma membrane"/>
    <property type="evidence" value="ECO:0007669"/>
    <property type="project" value="TreeGrafter"/>
</dbReference>